<reference evidence="4 5" key="1">
    <citation type="submission" date="2018-11" db="EMBL/GenBank/DDBJ databases">
        <title>Vibrio LJC006 sp. nov., isolated from seawater during the bloom of the enteromorpha.</title>
        <authorList>
            <person name="Liang J."/>
        </authorList>
    </citation>
    <scope>NUCLEOTIDE SEQUENCE [LARGE SCALE GENOMIC DNA]</scope>
    <source>
        <strain evidence="4 5">LJC006</strain>
    </source>
</reference>
<proteinExistence type="predicted"/>
<dbReference type="AlphaFoldDB" id="A0A3N9U796"/>
<dbReference type="RefSeq" id="WP_124936157.1">
    <property type="nucleotide sequence ID" value="NZ_RJVQ01000002.1"/>
</dbReference>
<evidence type="ECO:0000256" key="2">
    <source>
        <dbReference type="SAM" id="Phobius"/>
    </source>
</evidence>
<dbReference type="Pfam" id="PF10145">
    <property type="entry name" value="PhageMin_Tail"/>
    <property type="match status" value="1"/>
</dbReference>
<feature type="transmembrane region" description="Helical" evidence="2">
    <location>
        <begin position="408"/>
        <end position="427"/>
    </location>
</feature>
<feature type="transmembrane region" description="Helical" evidence="2">
    <location>
        <begin position="447"/>
        <end position="465"/>
    </location>
</feature>
<accession>A0A3N9U796</accession>
<dbReference type="EMBL" id="RJVQ01000002">
    <property type="protein sequence ID" value="RQW64036.1"/>
    <property type="molecule type" value="Genomic_DNA"/>
</dbReference>
<feature type="domain" description="Phage tail tape measure protein" evidence="3">
    <location>
        <begin position="86"/>
        <end position="284"/>
    </location>
</feature>
<evidence type="ECO:0000259" key="3">
    <source>
        <dbReference type="Pfam" id="PF10145"/>
    </source>
</evidence>
<evidence type="ECO:0000313" key="5">
    <source>
        <dbReference type="Proteomes" id="UP000281112"/>
    </source>
</evidence>
<sequence>MNEKLLMQIGLIDQVTKPLRGITQQLDQTMQNSKQGMRDMVTGGAGLVATGFAIQNALMPAIEMDRKLGEVKSLGVTDDALKTLSQTALEFSSEYGKSATDFVAASYDIQSAIAGLNGDELSQFTKASGVLAAATKADTTTITSYMGTMYGIFENDAQKMGKAEWVERITGMTATAVQMFKTDGSKMSQAFSTLGSSATAMGADVSEQMAVLGTLQATMGGSEAATKYTAFLGGAVTAQKKLGLSFTDSEGRLLPMVDILTKLDGKIGNLGEAKQYAVLKDAFGSEEAVKLIQNLLPKTAQLTKNIDELAKVQDMSKAEQMASAMTDQWERLEASWFAIRAAAFGAILPAINSVVGSIADGMTWLTEMTDQFPLLTQVMSGLVIVAVSLGGVVASLSLIMGMARMMSAGWSVTLTILKGVLTAVKVVTLGLTKGFLKLGLALLTNPIGWVFLALGAGIALAINYWDELKASFGDLAVFKMLSKTIDWVIDKLNMIPGVDIEWRAGDMPGMPETNAAKTATTGANLPAGIRNVAQIPSQVSEDTSVIGYKQAGTQPQLAPNIVNNMTRSQSQSSHKVSQFGDVYITTKNGFTPDQLTEWEDLNAG</sequence>
<evidence type="ECO:0000313" key="4">
    <source>
        <dbReference type="EMBL" id="RQW64036.1"/>
    </source>
</evidence>
<keyword evidence="5" id="KW-1185">Reference proteome</keyword>
<comment type="caution">
    <text evidence="4">The sequence shown here is derived from an EMBL/GenBank/DDBJ whole genome shotgun (WGS) entry which is preliminary data.</text>
</comment>
<feature type="transmembrane region" description="Helical" evidence="2">
    <location>
        <begin position="379"/>
        <end position="401"/>
    </location>
</feature>
<name>A0A3N9U796_9VIBR</name>
<dbReference type="OrthoDB" id="9813585at2"/>
<dbReference type="NCBIfam" id="TIGR01760">
    <property type="entry name" value="tape_meas_TP901"/>
    <property type="match status" value="1"/>
</dbReference>
<dbReference type="PANTHER" id="PTHR37813:SF1">
    <property type="entry name" value="FELS-2 PROPHAGE PROTEIN"/>
    <property type="match status" value="1"/>
</dbReference>
<evidence type="ECO:0000256" key="1">
    <source>
        <dbReference type="ARBA" id="ARBA00022612"/>
    </source>
</evidence>
<feature type="transmembrane region" description="Helical" evidence="2">
    <location>
        <begin position="337"/>
        <end position="359"/>
    </location>
</feature>
<organism evidence="4 5">
    <name type="scientific">Vibrio viridaestus</name>
    <dbReference type="NCBI Taxonomy" id="2487322"/>
    <lineage>
        <taxon>Bacteria</taxon>
        <taxon>Pseudomonadati</taxon>
        <taxon>Pseudomonadota</taxon>
        <taxon>Gammaproteobacteria</taxon>
        <taxon>Vibrionales</taxon>
        <taxon>Vibrionaceae</taxon>
        <taxon>Vibrio</taxon>
    </lineage>
</organism>
<dbReference type="InterPro" id="IPR010090">
    <property type="entry name" value="Phage_tape_meas"/>
</dbReference>
<gene>
    <name evidence="4" type="ORF">EES38_05375</name>
</gene>
<keyword evidence="2" id="KW-1133">Transmembrane helix</keyword>
<dbReference type="Proteomes" id="UP000281112">
    <property type="component" value="Unassembled WGS sequence"/>
</dbReference>
<protein>
    <submittedName>
        <fullName evidence="4">Phage tail tape measure protein</fullName>
    </submittedName>
</protein>
<keyword evidence="1" id="KW-1188">Viral release from host cell</keyword>
<keyword evidence="2" id="KW-0472">Membrane</keyword>
<dbReference type="PANTHER" id="PTHR37813">
    <property type="entry name" value="FELS-2 PROPHAGE PROTEIN"/>
    <property type="match status" value="1"/>
</dbReference>
<keyword evidence="2" id="KW-0812">Transmembrane</keyword>